<feature type="region of interest" description="Disordered" evidence="9">
    <location>
        <begin position="1"/>
        <end position="96"/>
    </location>
</feature>
<proteinExistence type="inferred from homology"/>
<gene>
    <name evidence="11" type="ORF">OFUS_LOCUS11815</name>
</gene>
<dbReference type="PANTHER" id="PTHR11946:SF109">
    <property type="entry name" value="VALINE--TRNA LIGASE"/>
    <property type="match status" value="1"/>
</dbReference>
<dbReference type="InterPro" id="IPR002303">
    <property type="entry name" value="Valyl-tRNA_ligase"/>
</dbReference>
<keyword evidence="7" id="KW-0030">Aminoacyl-tRNA synthetase</keyword>
<evidence type="ECO:0000256" key="7">
    <source>
        <dbReference type="ARBA" id="ARBA00023146"/>
    </source>
</evidence>
<dbReference type="GO" id="GO:0005829">
    <property type="term" value="C:cytosol"/>
    <property type="evidence" value="ECO:0007669"/>
    <property type="project" value="TreeGrafter"/>
</dbReference>
<sequence>MADIEAKMETQNSAGENPAGGEGSEPPKTEAQLKKEAKKREKLEKFKAKQEKEKLLKEKKAADGGEKKKEKKEKKERVAAVYDKPTKEGEKKDVSGDMPDAYSPQYVEAAWYSWWEKSGFFKPEYGRTKANEENPKGKFMLVIPPPNVTASLHLGHALTNSVQDAITRWHRMRGETTLWNPGCDHAGIATQVVVEKKLWRE</sequence>
<dbReference type="PROSITE" id="PS00178">
    <property type="entry name" value="AA_TRNA_LIGASE_I"/>
    <property type="match status" value="1"/>
</dbReference>
<feature type="non-terminal residue" evidence="11">
    <location>
        <position position="1"/>
    </location>
</feature>
<feature type="domain" description="Aminoacyl-tRNA synthetase class Ia" evidence="10">
    <location>
        <begin position="111"/>
        <end position="200"/>
    </location>
</feature>
<dbReference type="InterPro" id="IPR014729">
    <property type="entry name" value="Rossmann-like_a/b/a_fold"/>
</dbReference>
<evidence type="ECO:0000256" key="1">
    <source>
        <dbReference type="ARBA" id="ARBA00005594"/>
    </source>
</evidence>
<dbReference type="Proteomes" id="UP000749559">
    <property type="component" value="Unassembled WGS sequence"/>
</dbReference>
<reference evidence="11" key="1">
    <citation type="submission" date="2022-03" db="EMBL/GenBank/DDBJ databases">
        <authorList>
            <person name="Martin C."/>
        </authorList>
    </citation>
    <scope>NUCLEOTIDE SEQUENCE</scope>
</reference>
<comment type="similarity">
    <text evidence="1">Belongs to the class-I aminoacyl-tRNA synthetase family.</text>
</comment>
<evidence type="ECO:0000259" key="10">
    <source>
        <dbReference type="Pfam" id="PF00133"/>
    </source>
</evidence>
<keyword evidence="3" id="KW-0436">Ligase</keyword>
<dbReference type="GO" id="GO:0004832">
    <property type="term" value="F:valine-tRNA ligase activity"/>
    <property type="evidence" value="ECO:0007669"/>
    <property type="project" value="UniProtKB-EC"/>
</dbReference>
<evidence type="ECO:0000313" key="12">
    <source>
        <dbReference type="Proteomes" id="UP000749559"/>
    </source>
</evidence>
<dbReference type="EMBL" id="CAIIXF020000006">
    <property type="protein sequence ID" value="CAH1785808.1"/>
    <property type="molecule type" value="Genomic_DNA"/>
</dbReference>
<evidence type="ECO:0000256" key="3">
    <source>
        <dbReference type="ARBA" id="ARBA00022598"/>
    </source>
</evidence>
<dbReference type="Pfam" id="PF00133">
    <property type="entry name" value="tRNA-synt_1"/>
    <property type="match status" value="1"/>
</dbReference>
<protein>
    <recommendedName>
        <fullName evidence="2">valine--tRNA ligase</fullName>
        <ecNumber evidence="2">6.1.1.9</ecNumber>
    </recommendedName>
    <alternativeName>
        <fullName evidence="8">Valyl-tRNA synthetase</fullName>
    </alternativeName>
</protein>
<name>A0A8S4NV37_OWEFU</name>
<keyword evidence="12" id="KW-1185">Reference proteome</keyword>
<evidence type="ECO:0000256" key="2">
    <source>
        <dbReference type="ARBA" id="ARBA00013169"/>
    </source>
</evidence>
<evidence type="ECO:0000256" key="5">
    <source>
        <dbReference type="ARBA" id="ARBA00022840"/>
    </source>
</evidence>
<dbReference type="OrthoDB" id="629407at2759"/>
<dbReference type="GO" id="GO:0005524">
    <property type="term" value="F:ATP binding"/>
    <property type="evidence" value="ECO:0007669"/>
    <property type="project" value="UniProtKB-KW"/>
</dbReference>
<feature type="compositionally biased region" description="Basic and acidic residues" evidence="9">
    <location>
        <begin position="25"/>
        <end position="95"/>
    </location>
</feature>
<evidence type="ECO:0000256" key="8">
    <source>
        <dbReference type="ARBA" id="ARBA00029936"/>
    </source>
</evidence>
<keyword evidence="5" id="KW-0067">ATP-binding</keyword>
<evidence type="ECO:0000313" key="11">
    <source>
        <dbReference type="EMBL" id="CAH1785808.1"/>
    </source>
</evidence>
<dbReference type="PANTHER" id="PTHR11946">
    <property type="entry name" value="VALYL-TRNA SYNTHETASES"/>
    <property type="match status" value="1"/>
</dbReference>
<dbReference type="InterPro" id="IPR001412">
    <property type="entry name" value="aa-tRNA-synth_I_CS"/>
</dbReference>
<evidence type="ECO:0000256" key="4">
    <source>
        <dbReference type="ARBA" id="ARBA00022741"/>
    </source>
</evidence>
<keyword evidence="6" id="KW-0648">Protein biosynthesis</keyword>
<comment type="caution">
    <text evidence="11">The sequence shown here is derived from an EMBL/GenBank/DDBJ whole genome shotgun (WGS) entry which is preliminary data.</text>
</comment>
<dbReference type="Gene3D" id="3.40.50.620">
    <property type="entry name" value="HUPs"/>
    <property type="match status" value="1"/>
</dbReference>
<dbReference type="InterPro" id="IPR002300">
    <property type="entry name" value="aa-tRNA-synth_Ia"/>
</dbReference>
<keyword evidence="4" id="KW-0547">Nucleotide-binding</keyword>
<dbReference type="GO" id="GO:0006438">
    <property type="term" value="P:valyl-tRNA aminoacylation"/>
    <property type="evidence" value="ECO:0007669"/>
    <property type="project" value="InterPro"/>
</dbReference>
<dbReference type="SUPFAM" id="SSF52374">
    <property type="entry name" value="Nucleotidylyl transferase"/>
    <property type="match status" value="1"/>
</dbReference>
<organism evidence="11 12">
    <name type="scientific">Owenia fusiformis</name>
    <name type="common">Polychaete worm</name>
    <dbReference type="NCBI Taxonomy" id="6347"/>
    <lineage>
        <taxon>Eukaryota</taxon>
        <taxon>Metazoa</taxon>
        <taxon>Spiralia</taxon>
        <taxon>Lophotrochozoa</taxon>
        <taxon>Annelida</taxon>
        <taxon>Polychaeta</taxon>
        <taxon>Sedentaria</taxon>
        <taxon>Canalipalpata</taxon>
        <taxon>Sabellida</taxon>
        <taxon>Oweniida</taxon>
        <taxon>Oweniidae</taxon>
        <taxon>Owenia</taxon>
    </lineage>
</organism>
<dbReference type="AlphaFoldDB" id="A0A8S4NV37"/>
<evidence type="ECO:0000256" key="6">
    <source>
        <dbReference type="ARBA" id="ARBA00022917"/>
    </source>
</evidence>
<evidence type="ECO:0000256" key="9">
    <source>
        <dbReference type="SAM" id="MobiDB-lite"/>
    </source>
</evidence>
<accession>A0A8S4NV37</accession>
<dbReference type="EC" id="6.1.1.9" evidence="2"/>